<evidence type="ECO:0000256" key="1">
    <source>
        <dbReference type="SAM" id="MobiDB-lite"/>
    </source>
</evidence>
<organism evidence="2 3">
    <name type="scientific">Cocos nucifera</name>
    <name type="common">Coconut palm</name>
    <dbReference type="NCBI Taxonomy" id="13894"/>
    <lineage>
        <taxon>Eukaryota</taxon>
        <taxon>Viridiplantae</taxon>
        <taxon>Streptophyta</taxon>
        <taxon>Embryophyta</taxon>
        <taxon>Tracheophyta</taxon>
        <taxon>Spermatophyta</taxon>
        <taxon>Magnoliopsida</taxon>
        <taxon>Liliopsida</taxon>
        <taxon>Arecaceae</taxon>
        <taxon>Arecoideae</taxon>
        <taxon>Cocoseae</taxon>
        <taxon>Attaleinae</taxon>
        <taxon>Cocos</taxon>
    </lineage>
</organism>
<accession>A0A8K0ICU6</accession>
<comment type="caution">
    <text evidence="2">The sequence shown here is derived from an EMBL/GenBank/DDBJ whole genome shotgun (WGS) entry which is preliminary data.</text>
</comment>
<protein>
    <submittedName>
        <fullName evidence="2">Uncharacterized protein</fullName>
    </submittedName>
</protein>
<evidence type="ECO:0000313" key="3">
    <source>
        <dbReference type="Proteomes" id="UP000797356"/>
    </source>
</evidence>
<name>A0A8K0ICU6_COCNU</name>
<sequence>MPPEQSLAGRKGKVPASSALAGSDTSNYGYMHFEHLNVQILKDGSTFFDPQLARNLVHAILLPNDRELSRHRTLNKMFRSFYPTLIGESEASYWIGFGDGRDAVQQLFPNLDLSSIVVPSAEEEEEGGGDGSPMDPADDGVPITILASTEPAIPTVLAASVEDTLGPSVSIGLAS</sequence>
<reference evidence="2" key="1">
    <citation type="journal article" date="2017" name="Gigascience">
        <title>The genome draft of coconut (Cocos nucifera).</title>
        <authorList>
            <person name="Xiao Y."/>
            <person name="Xu P."/>
            <person name="Fan H."/>
            <person name="Baudouin L."/>
            <person name="Xia W."/>
            <person name="Bocs S."/>
            <person name="Xu J."/>
            <person name="Li Q."/>
            <person name="Guo A."/>
            <person name="Zhou L."/>
            <person name="Li J."/>
            <person name="Wu Y."/>
            <person name="Ma Z."/>
            <person name="Armero A."/>
            <person name="Issali A.E."/>
            <person name="Liu N."/>
            <person name="Peng M."/>
            <person name="Yang Y."/>
        </authorList>
    </citation>
    <scope>NUCLEOTIDE SEQUENCE</scope>
    <source>
        <tissue evidence="2">Spear leaf of Hainan Tall coconut</tissue>
    </source>
</reference>
<reference evidence="2" key="2">
    <citation type="submission" date="2019-07" db="EMBL/GenBank/DDBJ databases">
        <authorList>
            <person name="Yang Y."/>
            <person name="Bocs S."/>
            <person name="Baudouin L."/>
        </authorList>
    </citation>
    <scope>NUCLEOTIDE SEQUENCE</scope>
    <source>
        <tissue evidence="2">Spear leaf of Hainan Tall coconut</tissue>
    </source>
</reference>
<gene>
    <name evidence="2" type="ORF">COCNU_06G017530</name>
</gene>
<dbReference type="AlphaFoldDB" id="A0A8K0ICU6"/>
<keyword evidence="3" id="KW-1185">Reference proteome</keyword>
<dbReference type="Proteomes" id="UP000797356">
    <property type="component" value="Chromosome 6"/>
</dbReference>
<dbReference type="EMBL" id="CM017877">
    <property type="protein sequence ID" value="KAG1347924.1"/>
    <property type="molecule type" value="Genomic_DNA"/>
</dbReference>
<evidence type="ECO:0000313" key="2">
    <source>
        <dbReference type="EMBL" id="KAG1347924.1"/>
    </source>
</evidence>
<feature type="region of interest" description="Disordered" evidence="1">
    <location>
        <begin position="120"/>
        <end position="144"/>
    </location>
</feature>
<proteinExistence type="predicted"/>